<dbReference type="AlphaFoldDB" id="A0AAW0BH02"/>
<evidence type="ECO:0000256" key="1">
    <source>
        <dbReference type="SAM" id="MobiDB-lite"/>
    </source>
</evidence>
<reference evidence="2 3" key="1">
    <citation type="journal article" date="2024" name="J Genomics">
        <title>Draft genome sequencing and assembly of Favolaschia claudopus CIRM-BRFM 2984 isolated from oak limbs.</title>
        <authorList>
            <person name="Navarro D."/>
            <person name="Drula E."/>
            <person name="Chaduli D."/>
            <person name="Cazenave R."/>
            <person name="Ahrendt S."/>
            <person name="Wang J."/>
            <person name="Lipzen A."/>
            <person name="Daum C."/>
            <person name="Barry K."/>
            <person name="Grigoriev I.V."/>
            <person name="Favel A."/>
            <person name="Rosso M.N."/>
            <person name="Martin F."/>
        </authorList>
    </citation>
    <scope>NUCLEOTIDE SEQUENCE [LARGE SCALE GENOMIC DNA]</scope>
    <source>
        <strain evidence="2 3">CIRM-BRFM 2984</strain>
    </source>
</reference>
<name>A0AAW0BH02_9AGAR</name>
<feature type="compositionally biased region" description="Basic and acidic residues" evidence="1">
    <location>
        <begin position="17"/>
        <end position="48"/>
    </location>
</feature>
<protein>
    <submittedName>
        <fullName evidence="2">Uncharacterized protein</fullName>
    </submittedName>
</protein>
<accession>A0AAW0BH02</accession>
<evidence type="ECO:0000313" key="2">
    <source>
        <dbReference type="EMBL" id="KAK7025881.1"/>
    </source>
</evidence>
<feature type="region of interest" description="Disordered" evidence="1">
    <location>
        <begin position="179"/>
        <end position="286"/>
    </location>
</feature>
<dbReference type="Proteomes" id="UP001362999">
    <property type="component" value="Unassembled WGS sequence"/>
</dbReference>
<proteinExistence type="predicted"/>
<feature type="region of interest" description="Disordered" evidence="1">
    <location>
        <begin position="1"/>
        <end position="59"/>
    </location>
</feature>
<keyword evidence="3" id="KW-1185">Reference proteome</keyword>
<gene>
    <name evidence="2" type="ORF">R3P38DRAFT_3193512</name>
</gene>
<dbReference type="EMBL" id="JAWWNJ010000033">
    <property type="protein sequence ID" value="KAK7025881.1"/>
    <property type="molecule type" value="Genomic_DNA"/>
</dbReference>
<comment type="caution">
    <text evidence="2">The sequence shown here is derived from an EMBL/GenBank/DDBJ whole genome shotgun (WGS) entry which is preliminary data.</text>
</comment>
<organism evidence="2 3">
    <name type="scientific">Favolaschia claudopus</name>
    <dbReference type="NCBI Taxonomy" id="2862362"/>
    <lineage>
        <taxon>Eukaryota</taxon>
        <taxon>Fungi</taxon>
        <taxon>Dikarya</taxon>
        <taxon>Basidiomycota</taxon>
        <taxon>Agaricomycotina</taxon>
        <taxon>Agaricomycetes</taxon>
        <taxon>Agaricomycetidae</taxon>
        <taxon>Agaricales</taxon>
        <taxon>Marasmiineae</taxon>
        <taxon>Mycenaceae</taxon>
        <taxon>Favolaschia</taxon>
    </lineage>
</organism>
<evidence type="ECO:0000313" key="3">
    <source>
        <dbReference type="Proteomes" id="UP001362999"/>
    </source>
</evidence>
<sequence length="286" mass="32204">MARDAPATQKKHKNQQKTHDRSASSKDAHDSSHGRSKNRRPEPAEKENLSPSDDEVTQLRERNKQLEQLCQSNGVSVPTAVNGVADRSIPRPRNMKKDVNVSAIRAHMGIEDAGGKRVWLNCRQAVRNNLPRAGFDYDVDFASQEKLKIEHERPLFKRFKASWGAEYVLREVWSNRNEWFDKTNNNPPKTANDDDDDGDSNNENHGDNDSDLDDDAGQQDRATPQPVDESTDEGPSHQRPSRKRAHELSPASSESEQEPEALRARKRTKRSSDVVAGRPLTCTAIV</sequence>